<evidence type="ECO:0000313" key="2">
    <source>
        <dbReference type="Proteomes" id="UP001589906"/>
    </source>
</evidence>
<gene>
    <name evidence="1" type="ORF">ACFFGE_11200</name>
</gene>
<name>A0ABV6R494_9CAUL</name>
<keyword evidence="2" id="KW-1185">Reference proteome</keyword>
<dbReference type="Proteomes" id="UP001589906">
    <property type="component" value="Unassembled WGS sequence"/>
</dbReference>
<reference evidence="1 2" key="1">
    <citation type="submission" date="2024-09" db="EMBL/GenBank/DDBJ databases">
        <authorList>
            <person name="Sun Q."/>
            <person name="Mori K."/>
        </authorList>
    </citation>
    <scope>NUCLEOTIDE SEQUENCE [LARGE SCALE GENOMIC DNA]</scope>
    <source>
        <strain evidence="1 2">NCAIM B.02621</strain>
    </source>
</reference>
<dbReference type="RefSeq" id="WP_376836484.1">
    <property type="nucleotide sequence ID" value="NZ_JBHLSW010000007.1"/>
</dbReference>
<accession>A0ABV6R494</accession>
<proteinExistence type="predicted"/>
<organism evidence="1 2">
    <name type="scientific">Brevundimonas balnearis</name>
    <dbReference type="NCBI Taxonomy" id="1572858"/>
    <lineage>
        <taxon>Bacteria</taxon>
        <taxon>Pseudomonadati</taxon>
        <taxon>Pseudomonadota</taxon>
        <taxon>Alphaproteobacteria</taxon>
        <taxon>Caulobacterales</taxon>
        <taxon>Caulobacteraceae</taxon>
        <taxon>Brevundimonas</taxon>
    </lineage>
</organism>
<sequence length="44" mass="4990">MTDETVALAERWMLTFCEAPPLLDAELMRAVLADHEQQSEERAA</sequence>
<comment type="caution">
    <text evidence="1">The sequence shown here is derived from an EMBL/GenBank/DDBJ whole genome shotgun (WGS) entry which is preliminary data.</text>
</comment>
<evidence type="ECO:0000313" key="1">
    <source>
        <dbReference type="EMBL" id="MFC0634438.1"/>
    </source>
</evidence>
<protein>
    <submittedName>
        <fullName evidence="1">Uncharacterized protein</fullName>
    </submittedName>
</protein>
<dbReference type="EMBL" id="JBHLSW010000007">
    <property type="protein sequence ID" value="MFC0634438.1"/>
    <property type="molecule type" value="Genomic_DNA"/>
</dbReference>